<dbReference type="PANTHER" id="PTHR21060">
    <property type="entry name" value="ACETATE KINASE"/>
    <property type="match status" value="1"/>
</dbReference>
<comment type="pathway">
    <text evidence="6">Metabolic intermediate biosynthesis; acetyl-CoA biosynthesis; acetyl-CoA from acetate: step 1/2.</text>
</comment>
<evidence type="ECO:0000256" key="5">
    <source>
        <dbReference type="ARBA" id="ARBA00022840"/>
    </source>
</evidence>
<comment type="function">
    <text evidence="6">Catalyzes the formation of acetyl phosphate from acetate and ATP. Can also catalyze the reverse reaction.</text>
</comment>
<dbReference type="PRINTS" id="PR00471">
    <property type="entry name" value="ACETATEKNASE"/>
</dbReference>
<comment type="caution">
    <text evidence="8">The sequence shown here is derived from an EMBL/GenBank/DDBJ whole genome shotgun (WGS) entry which is preliminary data.</text>
</comment>
<accession>A0A0R2C5K4</accession>
<feature type="binding site" evidence="6">
    <location>
        <begin position="281"/>
        <end position="283"/>
    </location>
    <ligand>
        <name>ATP</name>
        <dbReference type="ChEBI" id="CHEBI:30616"/>
    </ligand>
</feature>
<feature type="binding site" evidence="6">
    <location>
        <position position="89"/>
    </location>
    <ligand>
        <name>substrate</name>
    </ligand>
</feature>
<keyword evidence="2 6" id="KW-0808">Transferase</keyword>
<evidence type="ECO:0000256" key="6">
    <source>
        <dbReference type="HAMAP-Rule" id="MF_00020"/>
    </source>
</evidence>
<dbReference type="RefSeq" id="WP_010581094.1">
    <property type="nucleotide sequence ID" value="NZ_AHYZ01000155.1"/>
</dbReference>
<dbReference type="UniPathway" id="UPA00340">
    <property type="reaction ID" value="UER00458"/>
</dbReference>
<dbReference type="Gene3D" id="3.30.420.40">
    <property type="match status" value="2"/>
</dbReference>
<dbReference type="GO" id="GO:0005737">
    <property type="term" value="C:cytoplasm"/>
    <property type="evidence" value="ECO:0007669"/>
    <property type="project" value="UniProtKB-SubCell"/>
</dbReference>
<protein>
    <recommendedName>
        <fullName evidence="6">Acetate kinase</fullName>
        <ecNumber evidence="6">2.7.2.1</ecNumber>
    </recommendedName>
    <alternativeName>
        <fullName evidence="6">Acetokinase</fullName>
    </alternativeName>
</protein>
<dbReference type="Proteomes" id="UP000051576">
    <property type="component" value="Unassembled WGS sequence"/>
</dbReference>
<dbReference type="PANTHER" id="PTHR21060:SF15">
    <property type="entry name" value="ACETATE KINASE-RELATED"/>
    <property type="match status" value="1"/>
</dbReference>
<dbReference type="Pfam" id="PF00871">
    <property type="entry name" value="Acetate_kinase"/>
    <property type="match status" value="1"/>
</dbReference>
<evidence type="ECO:0000256" key="4">
    <source>
        <dbReference type="ARBA" id="ARBA00022777"/>
    </source>
</evidence>
<proteinExistence type="inferred from homology"/>
<dbReference type="PROSITE" id="PS01076">
    <property type="entry name" value="ACETATE_KINASE_2"/>
    <property type="match status" value="1"/>
</dbReference>
<organism evidence="8 9">
    <name type="scientific">Liquorilactobacillus vini DSM 20605</name>
    <dbReference type="NCBI Taxonomy" id="1133569"/>
    <lineage>
        <taxon>Bacteria</taxon>
        <taxon>Bacillati</taxon>
        <taxon>Bacillota</taxon>
        <taxon>Bacilli</taxon>
        <taxon>Lactobacillales</taxon>
        <taxon>Lactobacillaceae</taxon>
        <taxon>Liquorilactobacillus</taxon>
    </lineage>
</organism>
<dbReference type="EMBL" id="AYYX01000041">
    <property type="protein sequence ID" value="KRM87021.1"/>
    <property type="molecule type" value="Genomic_DNA"/>
</dbReference>
<dbReference type="GO" id="GO:0006083">
    <property type="term" value="P:acetate metabolic process"/>
    <property type="evidence" value="ECO:0007669"/>
    <property type="project" value="TreeGrafter"/>
</dbReference>
<gene>
    <name evidence="6" type="primary">ackA</name>
    <name evidence="8" type="ORF">FD21_GL001435</name>
</gene>
<keyword evidence="6" id="KW-0963">Cytoplasm</keyword>
<sequence length="402" mass="44512">MVKILAVNAGSSSLKWKLFEMPQKQVLAAGLIERIGLEKSEFSFSVANKQHREQLKISDHEAAVDCLLEILTKYQIVGKLTEIKGVGHRFVNGGSFFSKSVIIDEANLNLMEQVKELAPLHNPGNILAIKAFQHELPTAVSVAVFDTGFHQTLPPENYLYSLPYQYFEKYHVRRFGAHGISYRYVFSRMLELTDQPRNQANAIIMHLGSGASICAIKNGKSFDTTMGFSPVSGITMQTRSGDVDASLLVYLQEKLQISPQQMLDILNQKSGLLGISQISSDLRDILAKVNSDSQAKLAIKIFVNRIIKYLGAYITELGQVDNLVFTGGIGENVPLIRQLICDKLNLFGVKLAERKNAAIGQIAKISQPSSQIAVWVIPTNEELMIAKDVFELGKFNDGPKIS</sequence>
<dbReference type="AlphaFoldDB" id="A0A0R2C5K4"/>
<evidence type="ECO:0000256" key="3">
    <source>
        <dbReference type="ARBA" id="ARBA00022741"/>
    </source>
</evidence>
<feature type="site" description="Transition state stabilizer" evidence="6">
    <location>
        <position position="239"/>
    </location>
</feature>
<keyword evidence="3 6" id="KW-0547">Nucleotide-binding</keyword>
<dbReference type="InterPro" id="IPR004372">
    <property type="entry name" value="Ac/propionate_kinase"/>
</dbReference>
<feature type="active site" description="Proton donor/acceptor" evidence="6">
    <location>
        <position position="146"/>
    </location>
</feature>
<keyword evidence="5 6" id="KW-0067">ATP-binding</keyword>
<feature type="binding site" evidence="6">
    <location>
        <position position="15"/>
    </location>
    <ligand>
        <name>ATP</name>
        <dbReference type="ChEBI" id="CHEBI:30616"/>
    </ligand>
</feature>
<dbReference type="PROSITE" id="PS01075">
    <property type="entry name" value="ACETATE_KINASE_1"/>
    <property type="match status" value="1"/>
</dbReference>
<evidence type="ECO:0000256" key="7">
    <source>
        <dbReference type="RuleBase" id="RU003835"/>
    </source>
</evidence>
<feature type="binding site" evidence="6">
    <location>
        <position position="381"/>
    </location>
    <ligand>
        <name>Mg(2+)</name>
        <dbReference type="ChEBI" id="CHEBI:18420"/>
    </ligand>
</feature>
<dbReference type="OrthoDB" id="9802453at2"/>
<dbReference type="GO" id="GO:0000287">
    <property type="term" value="F:magnesium ion binding"/>
    <property type="evidence" value="ECO:0007669"/>
    <property type="project" value="UniProtKB-UniRule"/>
</dbReference>
<dbReference type="GO" id="GO:0008776">
    <property type="term" value="F:acetate kinase activity"/>
    <property type="evidence" value="ECO:0007669"/>
    <property type="project" value="UniProtKB-UniRule"/>
</dbReference>
<dbReference type="STRING" id="1133569.FD21_GL001435"/>
<comment type="subunit">
    <text evidence="6">Homodimer.</text>
</comment>
<comment type="similarity">
    <text evidence="1 6 7">Belongs to the acetokinase family.</text>
</comment>
<keyword evidence="9" id="KW-1185">Reference proteome</keyword>
<dbReference type="GO" id="GO:0006085">
    <property type="term" value="P:acetyl-CoA biosynthetic process"/>
    <property type="evidence" value="ECO:0007669"/>
    <property type="project" value="UniProtKB-UniRule"/>
</dbReference>
<comment type="cofactor">
    <cofactor evidence="6">
        <name>Mg(2+)</name>
        <dbReference type="ChEBI" id="CHEBI:18420"/>
    </cofactor>
    <cofactor evidence="6">
        <name>Mn(2+)</name>
        <dbReference type="ChEBI" id="CHEBI:29035"/>
    </cofactor>
    <text evidence="6">Mg(2+). Can also accept Mn(2+).</text>
</comment>
<dbReference type="NCBIfam" id="TIGR00016">
    <property type="entry name" value="ackA"/>
    <property type="match status" value="1"/>
</dbReference>
<feature type="binding site" evidence="6">
    <location>
        <position position="8"/>
    </location>
    <ligand>
        <name>Mg(2+)</name>
        <dbReference type="ChEBI" id="CHEBI:18420"/>
    </ligand>
</feature>
<evidence type="ECO:0000313" key="8">
    <source>
        <dbReference type="EMBL" id="KRM87021.1"/>
    </source>
</evidence>
<evidence type="ECO:0000256" key="1">
    <source>
        <dbReference type="ARBA" id="ARBA00008748"/>
    </source>
</evidence>
<comment type="catalytic activity">
    <reaction evidence="6">
        <text>acetate + ATP = acetyl phosphate + ADP</text>
        <dbReference type="Rhea" id="RHEA:11352"/>
        <dbReference type="ChEBI" id="CHEBI:22191"/>
        <dbReference type="ChEBI" id="CHEBI:30089"/>
        <dbReference type="ChEBI" id="CHEBI:30616"/>
        <dbReference type="ChEBI" id="CHEBI:456216"/>
        <dbReference type="EC" id="2.7.2.1"/>
    </reaction>
</comment>
<feature type="binding site" evidence="6">
    <location>
        <begin position="328"/>
        <end position="332"/>
    </location>
    <ligand>
        <name>ATP</name>
        <dbReference type="ChEBI" id="CHEBI:30616"/>
    </ligand>
</feature>
<evidence type="ECO:0000256" key="2">
    <source>
        <dbReference type="ARBA" id="ARBA00022679"/>
    </source>
</evidence>
<keyword evidence="6" id="KW-0479">Metal-binding</keyword>
<dbReference type="InterPro" id="IPR000890">
    <property type="entry name" value="Aliphatic_acid_kin_short-chain"/>
</dbReference>
<name>A0A0R2C5K4_9LACO</name>
<comment type="subcellular location">
    <subcellularLocation>
        <location evidence="6">Cytoplasm</location>
    </subcellularLocation>
</comment>
<evidence type="ECO:0000313" key="9">
    <source>
        <dbReference type="Proteomes" id="UP000051576"/>
    </source>
</evidence>
<feature type="binding site" evidence="6">
    <location>
        <begin position="206"/>
        <end position="210"/>
    </location>
    <ligand>
        <name>ATP</name>
        <dbReference type="ChEBI" id="CHEBI:30616"/>
    </ligand>
</feature>
<reference evidence="8 9" key="1">
    <citation type="journal article" date="2015" name="Genome Announc.">
        <title>Expanding the biotechnology potential of lactobacilli through comparative genomics of 213 strains and associated genera.</title>
        <authorList>
            <person name="Sun Z."/>
            <person name="Harris H.M."/>
            <person name="McCann A."/>
            <person name="Guo C."/>
            <person name="Argimon S."/>
            <person name="Zhang W."/>
            <person name="Yang X."/>
            <person name="Jeffery I.B."/>
            <person name="Cooney J.C."/>
            <person name="Kagawa T.F."/>
            <person name="Liu W."/>
            <person name="Song Y."/>
            <person name="Salvetti E."/>
            <person name="Wrobel A."/>
            <person name="Rasinkangas P."/>
            <person name="Parkhill J."/>
            <person name="Rea M.C."/>
            <person name="O'Sullivan O."/>
            <person name="Ritari J."/>
            <person name="Douillard F.P."/>
            <person name="Paul Ross R."/>
            <person name="Yang R."/>
            <person name="Briner A.E."/>
            <person name="Felis G.E."/>
            <person name="de Vos W.M."/>
            <person name="Barrangou R."/>
            <person name="Klaenhammer T.R."/>
            <person name="Caufield P.W."/>
            <person name="Cui Y."/>
            <person name="Zhang H."/>
            <person name="O'Toole P.W."/>
        </authorList>
    </citation>
    <scope>NUCLEOTIDE SEQUENCE [LARGE SCALE GENOMIC DNA]</scope>
    <source>
        <strain evidence="8 9">DSM 20605</strain>
    </source>
</reference>
<dbReference type="PATRIC" id="fig|1133569.4.peg.1573"/>
<dbReference type="InterPro" id="IPR023865">
    <property type="entry name" value="Aliphatic_acid_kinase_CS"/>
</dbReference>
<dbReference type="InterPro" id="IPR043129">
    <property type="entry name" value="ATPase_NBD"/>
</dbReference>
<dbReference type="EC" id="2.7.2.1" evidence="6"/>
<dbReference type="eggNOG" id="COG0282">
    <property type="taxonomic scope" value="Bacteria"/>
</dbReference>
<dbReference type="HAMAP" id="MF_00020">
    <property type="entry name" value="Acetate_kinase"/>
    <property type="match status" value="1"/>
</dbReference>
<dbReference type="GO" id="GO:0005524">
    <property type="term" value="F:ATP binding"/>
    <property type="evidence" value="ECO:0007669"/>
    <property type="project" value="UniProtKB-KW"/>
</dbReference>
<keyword evidence="6" id="KW-0460">Magnesium</keyword>
<dbReference type="CDD" id="cd24010">
    <property type="entry name" value="ASKHA_NBD_AcK_PK"/>
    <property type="match status" value="1"/>
</dbReference>
<dbReference type="SUPFAM" id="SSF53067">
    <property type="entry name" value="Actin-like ATPase domain"/>
    <property type="match status" value="2"/>
</dbReference>
<keyword evidence="4 6" id="KW-0418">Kinase</keyword>
<dbReference type="PIRSF" id="PIRSF000722">
    <property type="entry name" value="Acetate_prop_kin"/>
    <property type="match status" value="1"/>
</dbReference>
<feature type="site" description="Transition state stabilizer" evidence="6">
    <location>
        <position position="178"/>
    </location>
</feature>